<dbReference type="EMBL" id="SPLM01000072">
    <property type="protein sequence ID" value="TMW63614.1"/>
    <property type="molecule type" value="Genomic_DNA"/>
</dbReference>
<comment type="caution">
    <text evidence="2">The sequence shown here is derived from an EMBL/GenBank/DDBJ whole genome shotgun (WGS) entry which is preliminary data.</text>
</comment>
<protein>
    <submittedName>
        <fullName evidence="2">Uncharacterized protein</fullName>
    </submittedName>
</protein>
<gene>
    <name evidence="2" type="ORF">Poli38472_002555</name>
</gene>
<keyword evidence="3" id="KW-1185">Reference proteome</keyword>
<sequence>MEAYASPNHQYAQNQLRSFVSLEDDDEMTQLILEELAMPRRSSFVNVIATMAASPSSKSENGLNAIVEEDQSADE</sequence>
<evidence type="ECO:0000313" key="3">
    <source>
        <dbReference type="Proteomes" id="UP000794436"/>
    </source>
</evidence>
<evidence type="ECO:0000313" key="2">
    <source>
        <dbReference type="EMBL" id="TMW63614.1"/>
    </source>
</evidence>
<reference evidence="2" key="1">
    <citation type="submission" date="2019-03" db="EMBL/GenBank/DDBJ databases">
        <title>Long read genome sequence of the mycoparasitic Pythium oligandrum ATCC 38472 isolated from sugarbeet rhizosphere.</title>
        <authorList>
            <person name="Gaulin E."/>
        </authorList>
    </citation>
    <scope>NUCLEOTIDE SEQUENCE</scope>
    <source>
        <strain evidence="2">ATCC 38472_TT</strain>
    </source>
</reference>
<dbReference type="AlphaFoldDB" id="A0A8K1FJY0"/>
<feature type="region of interest" description="Disordered" evidence="1">
    <location>
        <begin position="54"/>
        <end position="75"/>
    </location>
</feature>
<dbReference type="Proteomes" id="UP000794436">
    <property type="component" value="Unassembled WGS sequence"/>
</dbReference>
<evidence type="ECO:0000256" key="1">
    <source>
        <dbReference type="SAM" id="MobiDB-lite"/>
    </source>
</evidence>
<accession>A0A8K1FJY0</accession>
<organism evidence="2 3">
    <name type="scientific">Pythium oligandrum</name>
    <name type="common">Mycoparasitic fungus</name>
    <dbReference type="NCBI Taxonomy" id="41045"/>
    <lineage>
        <taxon>Eukaryota</taxon>
        <taxon>Sar</taxon>
        <taxon>Stramenopiles</taxon>
        <taxon>Oomycota</taxon>
        <taxon>Peronosporomycetes</taxon>
        <taxon>Pythiales</taxon>
        <taxon>Pythiaceae</taxon>
        <taxon>Pythium</taxon>
    </lineage>
</organism>
<proteinExistence type="predicted"/>
<name>A0A8K1FJY0_PYTOL</name>
<dbReference type="OrthoDB" id="114950at2759"/>